<proteinExistence type="predicted"/>
<evidence type="ECO:0000256" key="1">
    <source>
        <dbReference type="SAM" id="SignalP"/>
    </source>
</evidence>
<feature type="chain" id="PRO_5043990834" description="Bifunctional inhibitor/plant lipid transfer protein/seed storage helical domain-containing protein" evidence="1">
    <location>
        <begin position="24"/>
        <end position="105"/>
    </location>
</feature>
<dbReference type="GO" id="GO:0005504">
    <property type="term" value="F:fatty acid binding"/>
    <property type="evidence" value="ECO:0007669"/>
    <property type="project" value="InterPro"/>
</dbReference>
<organism evidence="3 4">
    <name type="scientific">Saponaria officinalis</name>
    <name type="common">Common soapwort</name>
    <name type="synonym">Lychnis saponaria</name>
    <dbReference type="NCBI Taxonomy" id="3572"/>
    <lineage>
        <taxon>Eukaryota</taxon>
        <taxon>Viridiplantae</taxon>
        <taxon>Streptophyta</taxon>
        <taxon>Embryophyta</taxon>
        <taxon>Tracheophyta</taxon>
        <taxon>Spermatophyta</taxon>
        <taxon>Magnoliopsida</taxon>
        <taxon>eudicotyledons</taxon>
        <taxon>Gunneridae</taxon>
        <taxon>Pentapetalae</taxon>
        <taxon>Caryophyllales</taxon>
        <taxon>Caryophyllaceae</taxon>
        <taxon>Caryophylleae</taxon>
        <taxon>Saponaria</taxon>
    </lineage>
</organism>
<dbReference type="AlphaFoldDB" id="A0AAW1K8P1"/>
<keyword evidence="4" id="KW-1185">Reference proteome</keyword>
<dbReference type="EMBL" id="JBDFQZ010000006">
    <property type="protein sequence ID" value="KAK9716011.1"/>
    <property type="molecule type" value="Genomic_DNA"/>
</dbReference>
<dbReference type="InterPro" id="IPR039265">
    <property type="entry name" value="DIR1-like"/>
</dbReference>
<gene>
    <name evidence="3" type="ORF">RND81_06G205700</name>
</gene>
<dbReference type="SUPFAM" id="SSF47699">
    <property type="entry name" value="Bifunctional inhibitor/lipid-transfer protein/seed storage 2S albumin"/>
    <property type="match status" value="1"/>
</dbReference>
<dbReference type="InterPro" id="IPR036312">
    <property type="entry name" value="Bifun_inhib/LTP/seed_sf"/>
</dbReference>
<feature type="signal peptide" evidence="1">
    <location>
        <begin position="1"/>
        <end position="23"/>
    </location>
</feature>
<evidence type="ECO:0000313" key="3">
    <source>
        <dbReference type="EMBL" id="KAK9716011.1"/>
    </source>
</evidence>
<sequence>MKAFGSMMVMLLIVAGMPESGRSLGSSCANTFLSSLLQLMPCREAVSPFGPLPPTDACCSAVRALGQPCLCVLVNGPPIPGVDPSLASHLPQTCAASFDACELLG</sequence>
<dbReference type="Pfam" id="PF00234">
    <property type="entry name" value="Tryp_alpha_amyl"/>
    <property type="match status" value="1"/>
</dbReference>
<reference evidence="3" key="1">
    <citation type="submission" date="2024-03" db="EMBL/GenBank/DDBJ databases">
        <title>WGS assembly of Saponaria officinalis var. Norfolk2.</title>
        <authorList>
            <person name="Jenkins J."/>
            <person name="Shu S."/>
            <person name="Grimwood J."/>
            <person name="Barry K."/>
            <person name="Goodstein D."/>
            <person name="Schmutz J."/>
            <person name="Leebens-Mack J."/>
            <person name="Osbourn A."/>
        </authorList>
    </citation>
    <scope>NUCLEOTIDE SEQUENCE [LARGE SCALE GENOMIC DNA]</scope>
    <source>
        <strain evidence="3">JIC</strain>
    </source>
</reference>
<dbReference type="PANTHER" id="PTHR33122">
    <property type="entry name" value="LIPID BINDING PROTEIN-RELATED"/>
    <property type="match status" value="1"/>
</dbReference>
<dbReference type="Proteomes" id="UP001443914">
    <property type="component" value="Unassembled WGS sequence"/>
</dbReference>
<comment type="caution">
    <text evidence="3">The sequence shown here is derived from an EMBL/GenBank/DDBJ whole genome shotgun (WGS) entry which is preliminary data.</text>
</comment>
<name>A0AAW1K8P1_SAPOF</name>
<evidence type="ECO:0000259" key="2">
    <source>
        <dbReference type="Pfam" id="PF00234"/>
    </source>
</evidence>
<dbReference type="PANTHER" id="PTHR33122:SF33">
    <property type="entry name" value="BIFUNCTIONAL INHIBITOR_LIPID-TRANSFER PROTEIN_SEED STORAGE 2S ALBUMIN SUPERFAMILY PROTEIN"/>
    <property type="match status" value="1"/>
</dbReference>
<accession>A0AAW1K8P1</accession>
<keyword evidence="1" id="KW-0732">Signal</keyword>
<protein>
    <recommendedName>
        <fullName evidence="2">Bifunctional inhibitor/plant lipid transfer protein/seed storage helical domain-containing protein</fullName>
    </recommendedName>
</protein>
<feature type="domain" description="Bifunctional inhibitor/plant lipid transfer protein/seed storage helical" evidence="2">
    <location>
        <begin position="36"/>
        <end position="99"/>
    </location>
</feature>
<dbReference type="InterPro" id="IPR016140">
    <property type="entry name" value="Bifunc_inhib/LTP/seed_store"/>
</dbReference>
<dbReference type="Gene3D" id="1.10.110.10">
    <property type="entry name" value="Plant lipid-transfer and hydrophobic proteins"/>
    <property type="match status" value="1"/>
</dbReference>
<dbReference type="GO" id="GO:0009627">
    <property type="term" value="P:systemic acquired resistance"/>
    <property type="evidence" value="ECO:0007669"/>
    <property type="project" value="InterPro"/>
</dbReference>
<evidence type="ECO:0000313" key="4">
    <source>
        <dbReference type="Proteomes" id="UP001443914"/>
    </source>
</evidence>